<reference evidence="2 3" key="1">
    <citation type="submission" date="2019-05" db="EMBL/GenBank/DDBJ databases">
        <title>Another draft genome of Portunus trituberculatus and its Hox gene families provides insights of decapod evolution.</title>
        <authorList>
            <person name="Jeong J.-H."/>
            <person name="Song I."/>
            <person name="Kim S."/>
            <person name="Choi T."/>
            <person name="Kim D."/>
            <person name="Ryu S."/>
            <person name="Kim W."/>
        </authorList>
    </citation>
    <scope>NUCLEOTIDE SEQUENCE [LARGE SCALE GENOMIC DNA]</scope>
    <source>
        <tissue evidence="2">Muscle</tissue>
    </source>
</reference>
<gene>
    <name evidence="2" type="ORF">E2C01_034347</name>
</gene>
<evidence type="ECO:0000256" key="1">
    <source>
        <dbReference type="SAM" id="MobiDB-lite"/>
    </source>
</evidence>
<protein>
    <submittedName>
        <fullName evidence="2">Uncharacterized protein</fullName>
    </submittedName>
</protein>
<dbReference type="AlphaFoldDB" id="A0A5B7F6D9"/>
<dbReference type="EMBL" id="VSRR010004809">
    <property type="protein sequence ID" value="MPC40779.1"/>
    <property type="molecule type" value="Genomic_DNA"/>
</dbReference>
<organism evidence="2 3">
    <name type="scientific">Portunus trituberculatus</name>
    <name type="common">Swimming crab</name>
    <name type="synonym">Neptunus trituberculatus</name>
    <dbReference type="NCBI Taxonomy" id="210409"/>
    <lineage>
        <taxon>Eukaryota</taxon>
        <taxon>Metazoa</taxon>
        <taxon>Ecdysozoa</taxon>
        <taxon>Arthropoda</taxon>
        <taxon>Crustacea</taxon>
        <taxon>Multicrustacea</taxon>
        <taxon>Malacostraca</taxon>
        <taxon>Eumalacostraca</taxon>
        <taxon>Eucarida</taxon>
        <taxon>Decapoda</taxon>
        <taxon>Pleocyemata</taxon>
        <taxon>Brachyura</taxon>
        <taxon>Eubrachyura</taxon>
        <taxon>Portunoidea</taxon>
        <taxon>Portunidae</taxon>
        <taxon>Portuninae</taxon>
        <taxon>Portunus</taxon>
    </lineage>
</organism>
<evidence type="ECO:0000313" key="2">
    <source>
        <dbReference type="EMBL" id="MPC40779.1"/>
    </source>
</evidence>
<evidence type="ECO:0000313" key="3">
    <source>
        <dbReference type="Proteomes" id="UP000324222"/>
    </source>
</evidence>
<proteinExistence type="predicted"/>
<dbReference type="Proteomes" id="UP000324222">
    <property type="component" value="Unassembled WGS sequence"/>
</dbReference>
<sequence length="120" mass="13687">MRNVGCQGLSSSAQVKECTRHSFLSLYLARDVSTGIFSNADSSSTPKEEQPQLQHRHRRKTSWRLAVYLHSLPAKAPTIRYFPGATSYTFRLEGMSRKLRKISVANMYVRTRLKVKVGRV</sequence>
<keyword evidence="3" id="KW-1185">Reference proteome</keyword>
<feature type="region of interest" description="Disordered" evidence="1">
    <location>
        <begin position="38"/>
        <end position="59"/>
    </location>
</feature>
<accession>A0A5B7F6D9</accession>
<name>A0A5B7F6D9_PORTR</name>
<comment type="caution">
    <text evidence="2">The sequence shown here is derived from an EMBL/GenBank/DDBJ whole genome shotgun (WGS) entry which is preliminary data.</text>
</comment>